<dbReference type="SMART" id="SM00406">
    <property type="entry name" value="IGv"/>
    <property type="match status" value="1"/>
</dbReference>
<keyword evidence="4" id="KW-0472">Membrane</keyword>
<evidence type="ECO:0000256" key="7">
    <source>
        <dbReference type="SAM" id="SignalP"/>
    </source>
</evidence>
<accession>A0A8J1LL93</accession>
<dbReference type="SMART" id="SM00409">
    <property type="entry name" value="IG"/>
    <property type="match status" value="1"/>
</dbReference>
<evidence type="ECO:0000256" key="3">
    <source>
        <dbReference type="ARBA" id="ARBA00022989"/>
    </source>
</evidence>
<keyword evidence="9" id="KW-1185">Reference proteome</keyword>
<dbReference type="SUPFAM" id="SSF48726">
    <property type="entry name" value="Immunoglobulin"/>
    <property type="match status" value="2"/>
</dbReference>
<dbReference type="InterPro" id="IPR003599">
    <property type="entry name" value="Ig_sub"/>
</dbReference>
<dbReference type="InterPro" id="IPR036179">
    <property type="entry name" value="Ig-like_dom_sf"/>
</dbReference>
<dbReference type="Pfam" id="PF07686">
    <property type="entry name" value="V-set"/>
    <property type="match status" value="1"/>
</dbReference>
<keyword evidence="2" id="KW-0812">Transmembrane</keyword>
<reference evidence="10" key="1">
    <citation type="submission" date="2025-08" db="UniProtKB">
        <authorList>
            <consortium name="RefSeq"/>
        </authorList>
    </citation>
    <scope>IDENTIFICATION</scope>
    <source>
        <strain evidence="10">J_2021</strain>
        <tissue evidence="10">Erythrocytes</tissue>
    </source>
</reference>
<dbReference type="Proteomes" id="UP000186698">
    <property type="component" value="Chromosome 8L"/>
</dbReference>
<keyword evidence="7" id="KW-0732">Signal</keyword>
<feature type="domain" description="Ig-like" evidence="8">
    <location>
        <begin position="38"/>
        <end position="127"/>
    </location>
</feature>
<comment type="subcellular location">
    <subcellularLocation>
        <location evidence="1">Membrane</location>
    </subcellularLocation>
</comment>
<dbReference type="InterPro" id="IPR013106">
    <property type="entry name" value="Ig_V-set"/>
</dbReference>
<evidence type="ECO:0000313" key="10">
    <source>
        <dbReference type="RefSeq" id="XP_041429904.1"/>
    </source>
</evidence>
<sequence>MIICNTQMKLLCLILLFKVLESQMVLQQPQDVVFVDVGGTVRISCVANRTLDTGGGVSWYRRTWRVGEAPERIVFCSNQSDRHKCKLASDKHKTDLEIHNVQRNDSGVYYCASEYGRMIFANGTTLIAGDSSTFRSSVHLLGPSHVLLPNKSVQLVCIIQEAQHMVHVVWNISGTNHSGRMIAMEHTGGTWTFLNYITVPQDKWNQGEDLICNVWFNSTPISMKRKITKTGIKGNKSNRKSIDIEERETDSQHLRLLNMPNVPQVLANRT</sequence>
<evidence type="ECO:0000256" key="4">
    <source>
        <dbReference type="ARBA" id="ARBA00023136"/>
    </source>
</evidence>
<keyword evidence="6" id="KW-0393">Immunoglobulin domain</keyword>
<dbReference type="GO" id="GO:0016020">
    <property type="term" value="C:membrane"/>
    <property type="evidence" value="ECO:0007669"/>
    <property type="project" value="UniProtKB-SubCell"/>
</dbReference>
<dbReference type="InterPro" id="IPR003597">
    <property type="entry name" value="Ig_C1-set"/>
</dbReference>
<evidence type="ECO:0000313" key="9">
    <source>
        <dbReference type="Proteomes" id="UP000186698"/>
    </source>
</evidence>
<keyword evidence="3" id="KW-1133">Transmembrane helix</keyword>
<dbReference type="KEGG" id="xla:121397336"/>
<proteinExistence type="predicted"/>
<feature type="signal peptide" evidence="7">
    <location>
        <begin position="1"/>
        <end position="22"/>
    </location>
</feature>
<dbReference type="PROSITE" id="PS50835">
    <property type="entry name" value="IG_LIKE"/>
    <property type="match status" value="1"/>
</dbReference>
<dbReference type="PANTHER" id="PTHR19256:SF65">
    <property type="entry name" value="T CELL RECEPTOR GAMMA CONSTANT 1-RELATED"/>
    <property type="match status" value="1"/>
</dbReference>
<protein>
    <submittedName>
        <fullName evidence="10">Uncharacterized protein LOC121397336</fullName>
    </submittedName>
</protein>
<dbReference type="OrthoDB" id="9906450at2759"/>
<evidence type="ECO:0000256" key="5">
    <source>
        <dbReference type="ARBA" id="ARBA00023170"/>
    </source>
</evidence>
<dbReference type="PANTHER" id="PTHR19256">
    <property type="entry name" value="T-CELL RECEPTOR GAMMA CHAIN"/>
    <property type="match status" value="1"/>
</dbReference>
<dbReference type="InterPro" id="IPR013783">
    <property type="entry name" value="Ig-like_fold"/>
</dbReference>
<gene>
    <name evidence="10" type="primary">LOC121397336</name>
</gene>
<dbReference type="InterPro" id="IPR051117">
    <property type="entry name" value="TRG_var/const_region"/>
</dbReference>
<dbReference type="Gene3D" id="2.60.40.10">
    <property type="entry name" value="Immunoglobulins"/>
    <property type="match status" value="2"/>
</dbReference>
<dbReference type="AlphaFoldDB" id="A0A8J1LL93"/>
<dbReference type="Pfam" id="PF07654">
    <property type="entry name" value="C1-set"/>
    <property type="match status" value="1"/>
</dbReference>
<evidence type="ECO:0000259" key="8">
    <source>
        <dbReference type="PROSITE" id="PS50835"/>
    </source>
</evidence>
<evidence type="ECO:0000256" key="1">
    <source>
        <dbReference type="ARBA" id="ARBA00004370"/>
    </source>
</evidence>
<evidence type="ECO:0000256" key="2">
    <source>
        <dbReference type="ARBA" id="ARBA00022692"/>
    </source>
</evidence>
<dbReference type="RefSeq" id="XP_041429904.1">
    <property type="nucleotide sequence ID" value="XM_041573970.1"/>
</dbReference>
<dbReference type="InterPro" id="IPR007110">
    <property type="entry name" value="Ig-like_dom"/>
</dbReference>
<feature type="chain" id="PRO_5035280839" evidence="7">
    <location>
        <begin position="23"/>
        <end position="270"/>
    </location>
</feature>
<dbReference type="GeneID" id="121397336"/>
<evidence type="ECO:0000256" key="6">
    <source>
        <dbReference type="ARBA" id="ARBA00023319"/>
    </source>
</evidence>
<keyword evidence="5" id="KW-0675">Receptor</keyword>
<organism evidence="9 10">
    <name type="scientific">Xenopus laevis</name>
    <name type="common">African clawed frog</name>
    <dbReference type="NCBI Taxonomy" id="8355"/>
    <lineage>
        <taxon>Eukaryota</taxon>
        <taxon>Metazoa</taxon>
        <taxon>Chordata</taxon>
        <taxon>Craniata</taxon>
        <taxon>Vertebrata</taxon>
        <taxon>Euteleostomi</taxon>
        <taxon>Amphibia</taxon>
        <taxon>Batrachia</taxon>
        <taxon>Anura</taxon>
        <taxon>Pipoidea</taxon>
        <taxon>Pipidae</taxon>
        <taxon>Xenopodinae</taxon>
        <taxon>Xenopus</taxon>
        <taxon>Xenopus</taxon>
    </lineage>
</organism>
<name>A0A8J1LL93_XENLA</name>